<dbReference type="GO" id="GO:0005856">
    <property type="term" value="C:cytoskeleton"/>
    <property type="evidence" value="ECO:0007669"/>
    <property type="project" value="UniProtKB-SubCell"/>
</dbReference>
<dbReference type="PROSITE" id="PS50178">
    <property type="entry name" value="ZF_FYVE"/>
    <property type="match status" value="1"/>
</dbReference>
<dbReference type="SMART" id="SM00233">
    <property type="entry name" value="PH"/>
    <property type="match status" value="2"/>
</dbReference>
<feature type="compositionally biased region" description="Polar residues" evidence="9">
    <location>
        <begin position="560"/>
        <end position="577"/>
    </location>
</feature>
<evidence type="ECO:0000313" key="14">
    <source>
        <dbReference type="Proteomes" id="UP000242188"/>
    </source>
</evidence>
<feature type="compositionally biased region" description="Polar residues" evidence="9">
    <location>
        <begin position="353"/>
        <end position="363"/>
    </location>
</feature>
<feature type="region of interest" description="Disordered" evidence="9">
    <location>
        <begin position="514"/>
        <end position="605"/>
    </location>
</feature>
<dbReference type="EMBL" id="NEDP02005540">
    <property type="protein sequence ID" value="OWF39149.1"/>
    <property type="molecule type" value="Genomic_DNA"/>
</dbReference>
<dbReference type="CDD" id="cd13389">
    <property type="entry name" value="PH1_FGD5_FGD6"/>
    <property type="match status" value="1"/>
</dbReference>
<dbReference type="Gene3D" id="3.30.40.10">
    <property type="entry name" value="Zinc/RING finger domain, C3HC4 (zinc finger)"/>
    <property type="match status" value="1"/>
</dbReference>
<evidence type="ECO:0000259" key="11">
    <source>
        <dbReference type="PROSITE" id="PS50010"/>
    </source>
</evidence>
<feature type="compositionally biased region" description="Low complexity" evidence="9">
    <location>
        <begin position="412"/>
        <end position="436"/>
    </location>
</feature>
<dbReference type="GO" id="GO:0005085">
    <property type="term" value="F:guanyl-nucleotide exchange factor activity"/>
    <property type="evidence" value="ECO:0007669"/>
    <property type="project" value="UniProtKB-KW"/>
</dbReference>
<feature type="domain" description="DH" evidence="11">
    <location>
        <begin position="826"/>
        <end position="1015"/>
    </location>
</feature>
<dbReference type="InterPro" id="IPR000219">
    <property type="entry name" value="DH_dom"/>
</dbReference>
<evidence type="ECO:0000259" key="10">
    <source>
        <dbReference type="PROSITE" id="PS50003"/>
    </source>
</evidence>
<sequence>MLKISTFLVAQSFCPDGDLKQGQEFGRNSVQRKDGSVKRPIPAGGKPKPQIAKKPSVSNKPARLLSQTSVDTFEGNNSTEHVFNPQLHEHKQAPGQTQNETKVHNSRDPSITKHAIPTVPVTPLPPSAQYNSTGFDDVIDGARGLLTQEADPVLQSDSHGSSTYGFCSKTLQVQGHDLEVNLQNNVNVSSQEAYSRHGSSNHIPNQTRPCFDVKSNNEETNLSRKSSRKPPSVSPKPRKGSLAPENKQSTFGREEEVMDISPSSGSKLSTEALQEQDKGNSSSGSVLSKVSIFSEQISQQQTTSKTSVSRSWTLNSAEKKSLITRSYKTDTDGELSVKPSGVDIGTPVKEDSSNLPRSKSTVTMRPKPSPRVSPKGVKPVPIPRKRLSLEQKTAAEIMDRRIEESDSNCTVTSSTSSMTSSMTSSISSMTSSMTSSFQNGESGDFTNRLQAETELGKLDLYDKYTTPPPDIPKKQNGEEVKFRFDDLNKVNAEDDTSSLLNDIAKLINEAFDVSPKPRPVSLDASPVRPPRRKRQCCNPDSMEYNSDSEFSVLKKDSHKGSTQSLNALELSSVSSSNRKPCPPKPIRKKLANGKTNRSQSDLGDIRQLVLMKESAMKLNRQVKMDSPSDRSTVPQMRDKSNVQIVSNRGNSCILTPDTRVPPNQEAIIREKLKERSKSLPGSRNKGRPKRPAPPPPVPGTKVLSVGNKLMSVNSLDDDNPYYEIPDMSRIERTRASSLQTTFSSEGKFIPPQLPPRNESKNMSASHISRVSPASSRALDFDRPISLISNQSDSGSISQGSPAQGSSSSEDESLDQETRKERKRLKKIRFIAREIASSEKVFVDVLKLLNIDFRLHISKAEEEAGKTIVPKEYMDKILSHLPQLQNFNEVLLKDMQARIEKWDENPTISDIFVKKGPFLMLYTSYIQDFSDMTAILDEALKKLPLFQSVVKEFEMSPRCACLAIRQHMLKPIQRIPQYKMLLQDYLKHLTPDSPDYNNTQEALVIVSAVADHANDSMKQGDQVQRMLEIQKSLDGNFEVIRPGRLFIKAGELMKWSRKEMQERMFFLFSDVLLYTTPTATGGYRLNQVLTLTGMKVSMSTHDEFSNEFNIISTHKSFTVEAKTQSDRNAWLAALQQAVEENAKKRNTFEKVEVLDHDFKKGDEAPVWIPDTRVTMCMICTSEFSVIHRRHHCRACGKVLCSYCSMNKVPLKYLNGKEGRVCNECYDELKPEYIDDEEVEIQDQQKSPFDFIAGKLFRKSNNKPHRPKRFQEVHANDQGSQMSGYLKVLQQKGRWKKYWHVLKDKVLYTYRASEDTAAVEIKPIVGYEVAGFEEIFEGIHQSVLFQLKHQNQKPIIFQGENASITESVATVYEFVKELSSHRETGVTKGSWGNQGKTCSNQGNQ</sequence>
<dbReference type="PANTHER" id="PTHR12673:SF267">
    <property type="entry name" value="PROTEIN CBG10230"/>
    <property type="match status" value="1"/>
</dbReference>
<feature type="region of interest" description="Disordered" evidence="9">
    <location>
        <begin position="190"/>
        <end position="285"/>
    </location>
</feature>
<evidence type="ECO:0000256" key="6">
    <source>
        <dbReference type="ARBA" id="ARBA00022833"/>
    </source>
</evidence>
<dbReference type="GO" id="GO:0008270">
    <property type="term" value="F:zinc ion binding"/>
    <property type="evidence" value="ECO:0007669"/>
    <property type="project" value="UniProtKB-KW"/>
</dbReference>
<evidence type="ECO:0000256" key="3">
    <source>
        <dbReference type="ARBA" id="ARBA00022658"/>
    </source>
</evidence>
<dbReference type="SMART" id="SM00325">
    <property type="entry name" value="RhoGEF"/>
    <property type="match status" value="1"/>
</dbReference>
<feature type="region of interest" description="Disordered" evidence="9">
    <location>
        <begin position="617"/>
        <end position="640"/>
    </location>
</feature>
<feature type="compositionally biased region" description="Basic and acidic residues" evidence="9">
    <location>
        <begin position="101"/>
        <end position="111"/>
    </location>
</feature>
<proteinExistence type="predicted"/>
<feature type="region of interest" description="Disordered" evidence="9">
    <location>
        <begin position="15"/>
        <end position="135"/>
    </location>
</feature>
<dbReference type="InterPro" id="IPR055251">
    <property type="entry name" value="SOS1_NGEF_PH"/>
</dbReference>
<dbReference type="SUPFAM" id="SSF57903">
    <property type="entry name" value="FYVE/PHD zinc finger"/>
    <property type="match status" value="1"/>
</dbReference>
<keyword evidence="2" id="KW-0963">Cytoplasm</keyword>
<feature type="compositionally biased region" description="Polar residues" evidence="9">
    <location>
        <begin position="760"/>
        <end position="774"/>
    </location>
</feature>
<dbReference type="Pfam" id="PF01363">
    <property type="entry name" value="FYVE"/>
    <property type="match status" value="1"/>
</dbReference>
<dbReference type="SMART" id="SM00064">
    <property type="entry name" value="FYVE"/>
    <property type="match status" value="1"/>
</dbReference>
<feature type="region of interest" description="Disordered" evidence="9">
    <location>
        <begin position="787"/>
        <end position="819"/>
    </location>
</feature>
<dbReference type="STRING" id="6573.A0A210PRM9"/>
<feature type="compositionally biased region" description="Polar residues" evidence="9">
    <location>
        <begin position="65"/>
        <end position="81"/>
    </location>
</feature>
<organism evidence="13 14">
    <name type="scientific">Mizuhopecten yessoensis</name>
    <name type="common">Japanese scallop</name>
    <name type="synonym">Patinopecten yessoensis</name>
    <dbReference type="NCBI Taxonomy" id="6573"/>
    <lineage>
        <taxon>Eukaryota</taxon>
        <taxon>Metazoa</taxon>
        <taxon>Spiralia</taxon>
        <taxon>Lophotrochozoa</taxon>
        <taxon>Mollusca</taxon>
        <taxon>Bivalvia</taxon>
        <taxon>Autobranchia</taxon>
        <taxon>Pteriomorphia</taxon>
        <taxon>Pectinida</taxon>
        <taxon>Pectinoidea</taxon>
        <taxon>Pectinidae</taxon>
        <taxon>Mizuhopecten</taxon>
    </lineage>
</organism>
<dbReference type="SUPFAM" id="SSF50729">
    <property type="entry name" value="PH domain-like"/>
    <property type="match status" value="2"/>
</dbReference>
<feature type="domain" description="PH" evidence="10">
    <location>
        <begin position="1037"/>
        <end position="1138"/>
    </location>
</feature>
<dbReference type="InterPro" id="IPR035899">
    <property type="entry name" value="DBL_dom_sf"/>
</dbReference>
<dbReference type="InterPro" id="IPR000306">
    <property type="entry name" value="Znf_FYVE"/>
</dbReference>
<evidence type="ECO:0000256" key="2">
    <source>
        <dbReference type="ARBA" id="ARBA00022490"/>
    </source>
</evidence>
<dbReference type="PANTHER" id="PTHR12673">
    <property type="entry name" value="FACIOGENITAL DYSPLASIA PROTEIN"/>
    <property type="match status" value="1"/>
</dbReference>
<dbReference type="Gene3D" id="2.30.29.30">
    <property type="entry name" value="Pleckstrin-homology domain (PH domain)/Phosphotyrosine-binding domain (PTB)"/>
    <property type="match status" value="2"/>
</dbReference>
<dbReference type="Gene3D" id="1.20.900.10">
    <property type="entry name" value="Dbl homology (DH) domain"/>
    <property type="match status" value="1"/>
</dbReference>
<dbReference type="InterPro" id="IPR013083">
    <property type="entry name" value="Znf_RING/FYVE/PHD"/>
</dbReference>
<feature type="compositionally biased region" description="Low complexity" evidence="9">
    <location>
        <begin position="793"/>
        <end position="807"/>
    </location>
</feature>
<gene>
    <name evidence="13" type="ORF">KP79_PYT10909</name>
</gene>
<feature type="domain" description="FYVE-type" evidence="12">
    <location>
        <begin position="1169"/>
        <end position="1228"/>
    </location>
</feature>
<dbReference type="PROSITE" id="PS50010">
    <property type="entry name" value="DH_2"/>
    <property type="match status" value="1"/>
</dbReference>
<keyword evidence="4" id="KW-0479">Metal-binding</keyword>
<dbReference type="Pfam" id="PF22697">
    <property type="entry name" value="SOS1_NGEF_PH"/>
    <property type="match status" value="1"/>
</dbReference>
<feature type="region of interest" description="Disordered" evidence="9">
    <location>
        <begin position="403"/>
        <end position="441"/>
    </location>
</feature>
<feature type="region of interest" description="Disordered" evidence="9">
    <location>
        <begin position="737"/>
        <end position="775"/>
    </location>
</feature>
<reference evidence="13 14" key="1">
    <citation type="journal article" date="2017" name="Nat. Ecol. Evol.">
        <title>Scallop genome provides insights into evolution of bilaterian karyotype and development.</title>
        <authorList>
            <person name="Wang S."/>
            <person name="Zhang J."/>
            <person name="Jiao W."/>
            <person name="Li J."/>
            <person name="Xun X."/>
            <person name="Sun Y."/>
            <person name="Guo X."/>
            <person name="Huan P."/>
            <person name="Dong B."/>
            <person name="Zhang L."/>
            <person name="Hu X."/>
            <person name="Sun X."/>
            <person name="Wang J."/>
            <person name="Zhao C."/>
            <person name="Wang Y."/>
            <person name="Wang D."/>
            <person name="Huang X."/>
            <person name="Wang R."/>
            <person name="Lv J."/>
            <person name="Li Y."/>
            <person name="Zhang Z."/>
            <person name="Liu B."/>
            <person name="Lu W."/>
            <person name="Hui Y."/>
            <person name="Liang J."/>
            <person name="Zhou Z."/>
            <person name="Hou R."/>
            <person name="Li X."/>
            <person name="Liu Y."/>
            <person name="Li H."/>
            <person name="Ning X."/>
            <person name="Lin Y."/>
            <person name="Zhao L."/>
            <person name="Xing Q."/>
            <person name="Dou J."/>
            <person name="Li Y."/>
            <person name="Mao J."/>
            <person name="Guo H."/>
            <person name="Dou H."/>
            <person name="Li T."/>
            <person name="Mu C."/>
            <person name="Jiang W."/>
            <person name="Fu Q."/>
            <person name="Fu X."/>
            <person name="Miao Y."/>
            <person name="Liu J."/>
            <person name="Yu Q."/>
            <person name="Li R."/>
            <person name="Liao H."/>
            <person name="Li X."/>
            <person name="Kong Y."/>
            <person name="Jiang Z."/>
            <person name="Chourrout D."/>
            <person name="Li R."/>
            <person name="Bao Z."/>
        </authorList>
    </citation>
    <scope>NUCLEOTIDE SEQUENCE [LARGE SCALE GENOMIC DNA]</scope>
    <source>
        <strain evidence="13 14">PY_sf001</strain>
    </source>
</reference>
<feature type="compositionally biased region" description="Polar residues" evidence="9">
    <location>
        <begin position="197"/>
        <end position="208"/>
    </location>
</feature>
<dbReference type="SUPFAM" id="SSF48065">
    <property type="entry name" value="DBL homology domain (DH-domain)"/>
    <property type="match status" value="1"/>
</dbReference>
<keyword evidence="14" id="KW-1185">Reference proteome</keyword>
<evidence type="ECO:0000256" key="9">
    <source>
        <dbReference type="SAM" id="MobiDB-lite"/>
    </source>
</evidence>
<comment type="caution">
    <text evidence="13">The sequence shown here is derived from an EMBL/GenBank/DDBJ whole genome shotgun (WGS) entry which is preliminary data.</text>
</comment>
<dbReference type="InterPro" id="IPR017455">
    <property type="entry name" value="Znf_FYVE-rel"/>
</dbReference>
<dbReference type="PROSITE" id="PS50003">
    <property type="entry name" value="PH_DOMAIN"/>
    <property type="match status" value="1"/>
</dbReference>
<dbReference type="InterPro" id="IPR001849">
    <property type="entry name" value="PH_domain"/>
</dbReference>
<evidence type="ECO:0000256" key="5">
    <source>
        <dbReference type="ARBA" id="ARBA00022771"/>
    </source>
</evidence>
<accession>A0A210PRM9</accession>
<feature type="compositionally biased region" description="Polar residues" evidence="9">
    <location>
        <begin position="1388"/>
        <end position="1402"/>
    </location>
</feature>
<evidence type="ECO:0000259" key="12">
    <source>
        <dbReference type="PROSITE" id="PS50178"/>
    </source>
</evidence>
<feature type="region of interest" description="Disordered" evidence="9">
    <location>
        <begin position="329"/>
        <end position="381"/>
    </location>
</feature>
<keyword evidence="6" id="KW-0862">Zinc</keyword>
<dbReference type="OrthoDB" id="245697at2759"/>
<dbReference type="InterPro" id="IPR011011">
    <property type="entry name" value="Znf_FYVE_PHD"/>
</dbReference>
<feature type="region of interest" description="Disordered" evidence="9">
    <location>
        <begin position="669"/>
        <end position="699"/>
    </location>
</feature>
<name>A0A210PRM9_MIZYE</name>
<dbReference type="InterPro" id="IPR051092">
    <property type="entry name" value="FYVE_RhoGEF_PH"/>
</dbReference>
<evidence type="ECO:0000256" key="8">
    <source>
        <dbReference type="PROSITE-ProRule" id="PRU00091"/>
    </source>
</evidence>
<comment type="subcellular location">
    <subcellularLocation>
        <location evidence="1">Cytoplasm</location>
        <location evidence="1">Cytoskeleton</location>
    </subcellularLocation>
</comment>
<dbReference type="InterPro" id="IPR011993">
    <property type="entry name" value="PH-like_dom_sf"/>
</dbReference>
<evidence type="ECO:0000256" key="7">
    <source>
        <dbReference type="ARBA" id="ARBA00023212"/>
    </source>
</evidence>
<dbReference type="Pfam" id="PF00621">
    <property type="entry name" value="RhoGEF"/>
    <property type="match status" value="1"/>
</dbReference>
<protein>
    <submittedName>
        <fullName evidence="13">FYVE, RhoGEF and PH domain-containing protein 6</fullName>
    </submittedName>
</protein>
<evidence type="ECO:0000256" key="4">
    <source>
        <dbReference type="ARBA" id="ARBA00022723"/>
    </source>
</evidence>
<feature type="region of interest" description="Disordered" evidence="9">
    <location>
        <begin position="1383"/>
        <end position="1402"/>
    </location>
</feature>
<dbReference type="Proteomes" id="UP000242188">
    <property type="component" value="Unassembled WGS sequence"/>
</dbReference>
<evidence type="ECO:0000313" key="13">
    <source>
        <dbReference type="EMBL" id="OWF39149.1"/>
    </source>
</evidence>
<keyword evidence="5 8" id="KW-0863">Zinc-finger</keyword>
<keyword evidence="3" id="KW-0344">Guanine-nucleotide releasing factor</keyword>
<dbReference type="GO" id="GO:0005737">
    <property type="term" value="C:cytoplasm"/>
    <property type="evidence" value="ECO:0007669"/>
    <property type="project" value="TreeGrafter"/>
</dbReference>
<dbReference type="CDD" id="cd00160">
    <property type="entry name" value="RhoGEF"/>
    <property type="match status" value="1"/>
</dbReference>
<feature type="compositionally biased region" description="Polar residues" evidence="9">
    <location>
        <begin position="261"/>
        <end position="273"/>
    </location>
</feature>
<keyword evidence="7" id="KW-0206">Cytoskeleton</keyword>
<evidence type="ECO:0000256" key="1">
    <source>
        <dbReference type="ARBA" id="ARBA00004245"/>
    </source>
</evidence>